<feature type="region of interest" description="Disordered" evidence="6">
    <location>
        <begin position="334"/>
        <end position="374"/>
    </location>
</feature>
<feature type="transmembrane region" description="Helical" evidence="7">
    <location>
        <begin position="58"/>
        <end position="83"/>
    </location>
</feature>
<evidence type="ECO:0000259" key="8">
    <source>
        <dbReference type="Pfam" id="PF20684"/>
    </source>
</evidence>
<dbReference type="GO" id="GO:0016020">
    <property type="term" value="C:membrane"/>
    <property type="evidence" value="ECO:0007669"/>
    <property type="project" value="UniProtKB-SubCell"/>
</dbReference>
<comment type="similarity">
    <text evidence="5">Belongs to the SAT4 family.</text>
</comment>
<feature type="compositionally biased region" description="Low complexity" evidence="6">
    <location>
        <begin position="305"/>
        <end position="317"/>
    </location>
</feature>
<dbReference type="EMBL" id="CAOQHR010000012">
    <property type="protein sequence ID" value="CAI6341924.1"/>
    <property type="molecule type" value="Genomic_DNA"/>
</dbReference>
<evidence type="ECO:0000256" key="1">
    <source>
        <dbReference type="ARBA" id="ARBA00004141"/>
    </source>
</evidence>
<name>A0A9W4UUX5_9PLEO</name>
<dbReference type="InterPro" id="IPR049326">
    <property type="entry name" value="Rhodopsin_dom_fungi"/>
</dbReference>
<evidence type="ECO:0000313" key="9">
    <source>
        <dbReference type="EMBL" id="CAI6341924.1"/>
    </source>
</evidence>
<dbReference type="InterPro" id="IPR052337">
    <property type="entry name" value="SAT4-like"/>
</dbReference>
<evidence type="ECO:0000256" key="6">
    <source>
        <dbReference type="SAM" id="MobiDB-lite"/>
    </source>
</evidence>
<feature type="transmembrane region" description="Helical" evidence="7">
    <location>
        <begin position="212"/>
        <end position="232"/>
    </location>
</feature>
<gene>
    <name evidence="9" type="ORF">PDIGIT_LOCUS15124</name>
</gene>
<organism evidence="9 10">
    <name type="scientific">Periconia digitata</name>
    <dbReference type="NCBI Taxonomy" id="1303443"/>
    <lineage>
        <taxon>Eukaryota</taxon>
        <taxon>Fungi</taxon>
        <taxon>Dikarya</taxon>
        <taxon>Ascomycota</taxon>
        <taxon>Pezizomycotina</taxon>
        <taxon>Dothideomycetes</taxon>
        <taxon>Pleosporomycetidae</taxon>
        <taxon>Pleosporales</taxon>
        <taxon>Massarineae</taxon>
        <taxon>Periconiaceae</taxon>
        <taxon>Periconia</taxon>
    </lineage>
</organism>
<feature type="region of interest" description="Disordered" evidence="6">
    <location>
        <begin position="386"/>
        <end position="405"/>
    </location>
</feature>
<feature type="compositionally biased region" description="Basic residues" evidence="6">
    <location>
        <begin position="342"/>
        <end position="352"/>
    </location>
</feature>
<dbReference type="PANTHER" id="PTHR33048">
    <property type="entry name" value="PTH11-LIKE INTEGRAL MEMBRANE PROTEIN (AFU_ORTHOLOGUE AFUA_5G11245)"/>
    <property type="match status" value="1"/>
</dbReference>
<feature type="transmembrane region" description="Helical" evidence="7">
    <location>
        <begin position="103"/>
        <end position="122"/>
    </location>
</feature>
<accession>A0A9W4UUX5</accession>
<sequence length="423" mass="46184">MSRITPEQEAYMYAHLDEDRRPYAIGMHCGFLLLGIVSVWLRFMSRMKIGAKLGADDWLILVALVSLAGHAICCIVVTQFGIGRHMPLISNRMGIAKTNHVGSTAYSCTLLFTKLSILALYHRIFSLAKGWIPTLWGIGAFILALGIVQPLVYIFQCIPITAVWAEHPPPDMKCIDFGTAIIALGVLHIITDWLLLFLPIPVVMGLHLNNRAKASICSLFAVGGATCIISIIRLQQAHSLDLVDPTWNYTPIQAISTVEGAIGILAACMPTWRPLFKFLSRGVTSYFSSGSRHATSNTASNPKLPHSSISSTTQTPTPKIPVHHIAQQHLSPDDAAAVANARAHKHPWISRSRRSDSNTSGDSVERMLHGRIQVSSDDVEMGDLGARRDSEMEDARPVTARKVEVSSGGIVRPLSVYSAGGRR</sequence>
<dbReference type="OrthoDB" id="444631at2759"/>
<feature type="compositionally biased region" description="Basic and acidic residues" evidence="6">
    <location>
        <begin position="386"/>
        <end position="404"/>
    </location>
</feature>
<reference evidence="9" key="1">
    <citation type="submission" date="2023-01" db="EMBL/GenBank/DDBJ databases">
        <authorList>
            <person name="Van Ghelder C."/>
            <person name="Rancurel C."/>
        </authorList>
    </citation>
    <scope>NUCLEOTIDE SEQUENCE</scope>
    <source>
        <strain evidence="9">CNCM I-4278</strain>
    </source>
</reference>
<keyword evidence="2 7" id="KW-0812">Transmembrane</keyword>
<feature type="compositionally biased region" description="Polar residues" evidence="6">
    <location>
        <begin position="290"/>
        <end position="301"/>
    </location>
</feature>
<evidence type="ECO:0000256" key="3">
    <source>
        <dbReference type="ARBA" id="ARBA00022989"/>
    </source>
</evidence>
<dbReference type="Proteomes" id="UP001152607">
    <property type="component" value="Unassembled WGS sequence"/>
</dbReference>
<keyword evidence="4 7" id="KW-0472">Membrane</keyword>
<keyword evidence="10" id="KW-1185">Reference proteome</keyword>
<feature type="region of interest" description="Disordered" evidence="6">
    <location>
        <begin position="290"/>
        <end position="319"/>
    </location>
</feature>
<dbReference type="AlphaFoldDB" id="A0A9W4UUX5"/>
<dbReference type="Pfam" id="PF20684">
    <property type="entry name" value="Fung_rhodopsin"/>
    <property type="match status" value="1"/>
</dbReference>
<comment type="caution">
    <text evidence="9">The sequence shown here is derived from an EMBL/GenBank/DDBJ whole genome shotgun (WGS) entry which is preliminary data.</text>
</comment>
<evidence type="ECO:0000256" key="5">
    <source>
        <dbReference type="ARBA" id="ARBA00038359"/>
    </source>
</evidence>
<evidence type="ECO:0000313" key="10">
    <source>
        <dbReference type="Proteomes" id="UP001152607"/>
    </source>
</evidence>
<feature type="domain" description="Rhodopsin" evidence="8">
    <location>
        <begin position="41"/>
        <end position="277"/>
    </location>
</feature>
<feature type="transmembrane region" description="Helical" evidence="7">
    <location>
        <begin position="23"/>
        <end position="43"/>
    </location>
</feature>
<feature type="transmembrane region" description="Helical" evidence="7">
    <location>
        <begin position="252"/>
        <end position="272"/>
    </location>
</feature>
<keyword evidence="3 7" id="KW-1133">Transmembrane helix</keyword>
<evidence type="ECO:0000256" key="7">
    <source>
        <dbReference type="SAM" id="Phobius"/>
    </source>
</evidence>
<evidence type="ECO:0000256" key="4">
    <source>
        <dbReference type="ARBA" id="ARBA00023136"/>
    </source>
</evidence>
<protein>
    <recommendedName>
        <fullName evidence="8">Rhodopsin domain-containing protein</fullName>
    </recommendedName>
</protein>
<comment type="subcellular location">
    <subcellularLocation>
        <location evidence="1">Membrane</location>
        <topology evidence="1">Multi-pass membrane protein</topology>
    </subcellularLocation>
</comment>
<feature type="transmembrane region" description="Helical" evidence="7">
    <location>
        <begin position="134"/>
        <end position="165"/>
    </location>
</feature>
<dbReference type="PANTHER" id="PTHR33048:SF47">
    <property type="entry name" value="INTEGRAL MEMBRANE PROTEIN-RELATED"/>
    <property type="match status" value="1"/>
</dbReference>
<evidence type="ECO:0000256" key="2">
    <source>
        <dbReference type="ARBA" id="ARBA00022692"/>
    </source>
</evidence>
<proteinExistence type="inferred from homology"/>
<feature type="transmembrane region" description="Helical" evidence="7">
    <location>
        <begin position="177"/>
        <end position="200"/>
    </location>
</feature>